<dbReference type="AlphaFoldDB" id="A0A366EUP6"/>
<organism evidence="1 2">
    <name type="scientific">Roseiarcus fermentans</name>
    <dbReference type="NCBI Taxonomy" id="1473586"/>
    <lineage>
        <taxon>Bacteria</taxon>
        <taxon>Pseudomonadati</taxon>
        <taxon>Pseudomonadota</taxon>
        <taxon>Alphaproteobacteria</taxon>
        <taxon>Hyphomicrobiales</taxon>
        <taxon>Roseiarcaceae</taxon>
        <taxon>Roseiarcus</taxon>
    </lineage>
</organism>
<accession>A0A366EUP6</accession>
<protein>
    <submittedName>
        <fullName evidence="1">Uncharacterized protein</fullName>
    </submittedName>
</protein>
<name>A0A366EUP6_9HYPH</name>
<dbReference type="OrthoDB" id="1551241at2"/>
<evidence type="ECO:0000313" key="2">
    <source>
        <dbReference type="Proteomes" id="UP000253529"/>
    </source>
</evidence>
<dbReference type="EMBL" id="QNRK01000035">
    <property type="protein sequence ID" value="RBP05215.1"/>
    <property type="molecule type" value="Genomic_DNA"/>
</dbReference>
<reference evidence="1 2" key="1">
    <citation type="submission" date="2018-06" db="EMBL/GenBank/DDBJ databases">
        <title>Genomic Encyclopedia of Type Strains, Phase IV (KMG-IV): sequencing the most valuable type-strain genomes for metagenomic binning, comparative biology and taxonomic classification.</title>
        <authorList>
            <person name="Goeker M."/>
        </authorList>
    </citation>
    <scope>NUCLEOTIDE SEQUENCE [LARGE SCALE GENOMIC DNA]</scope>
    <source>
        <strain evidence="1 2">DSM 24875</strain>
    </source>
</reference>
<keyword evidence="2" id="KW-1185">Reference proteome</keyword>
<comment type="caution">
    <text evidence="1">The sequence shown here is derived from an EMBL/GenBank/DDBJ whole genome shotgun (WGS) entry which is preliminary data.</text>
</comment>
<dbReference type="Proteomes" id="UP000253529">
    <property type="component" value="Unassembled WGS sequence"/>
</dbReference>
<proteinExistence type="predicted"/>
<gene>
    <name evidence="1" type="ORF">DFR50_1355</name>
</gene>
<sequence length="242" mass="24320">MGTGCQSPVLWRRGSAARTDRRTTGESAQLLWPLLAPLGLGLVIAGGESWADPAIVSPNGLPVQVNPTFPEPGLPAFSFPQGGLSDTGGVADAVTIGGGSGSGSGSGSASLGSYSGTGSGVAGAIIATGYADLLGQSVGTGQCVALAQASSDVGYTSTWSPGAQVEGETDIAVGTVIATFGSDGTYTNTYGQSHTAIYLGQSDQGIFVEDQWLGQAAGTRWIPWTTSNSYESGSKFYVVTHS</sequence>
<dbReference type="NCBIfam" id="NF033857">
    <property type="entry name" value="BPSL0067_fam"/>
    <property type="match status" value="1"/>
</dbReference>
<dbReference type="InterPro" id="IPR047746">
    <property type="entry name" value="Dae2/Tae2-like"/>
</dbReference>
<evidence type="ECO:0000313" key="1">
    <source>
        <dbReference type="EMBL" id="RBP05215.1"/>
    </source>
</evidence>